<evidence type="ECO:0000256" key="1">
    <source>
        <dbReference type="SAM" id="MobiDB-lite"/>
    </source>
</evidence>
<dbReference type="RefSeq" id="WP_181872500.1">
    <property type="nucleotide sequence ID" value="NZ_QPJM01000011.1"/>
</dbReference>
<organism evidence="2 3">
    <name type="scientific">Phyllobacterium bourgognense</name>
    <dbReference type="NCBI Taxonomy" id="314236"/>
    <lineage>
        <taxon>Bacteria</taxon>
        <taxon>Pseudomonadati</taxon>
        <taxon>Pseudomonadota</taxon>
        <taxon>Alphaproteobacteria</taxon>
        <taxon>Hyphomicrobiales</taxon>
        <taxon>Phyllobacteriaceae</taxon>
        <taxon>Phyllobacterium</taxon>
    </lineage>
</organism>
<evidence type="ECO:0000313" key="3">
    <source>
        <dbReference type="Proteomes" id="UP000253324"/>
    </source>
</evidence>
<gene>
    <name evidence="2" type="ORF">C7476_11138</name>
</gene>
<dbReference type="EMBL" id="QPJM01000011">
    <property type="protein sequence ID" value="RCW81176.1"/>
    <property type="molecule type" value="Genomic_DNA"/>
</dbReference>
<feature type="region of interest" description="Disordered" evidence="1">
    <location>
        <begin position="1"/>
        <end position="21"/>
    </location>
</feature>
<sequence>MTKKGQIRAPAEVFKRGSRRKDFAEHLQTGHSVPENDDRFQELLDRLDEAEKEQKT</sequence>
<name>A0A368YPG6_9HYPH</name>
<evidence type="ECO:0000313" key="2">
    <source>
        <dbReference type="EMBL" id="RCW81176.1"/>
    </source>
</evidence>
<comment type="caution">
    <text evidence="2">The sequence shown here is derived from an EMBL/GenBank/DDBJ whole genome shotgun (WGS) entry which is preliminary data.</text>
</comment>
<dbReference type="Proteomes" id="UP000253324">
    <property type="component" value="Unassembled WGS sequence"/>
</dbReference>
<keyword evidence="3" id="KW-1185">Reference proteome</keyword>
<proteinExistence type="predicted"/>
<protein>
    <recommendedName>
        <fullName evidence="4">Anti-sigma factor NepR domain-containing protein</fullName>
    </recommendedName>
</protein>
<evidence type="ECO:0008006" key="4">
    <source>
        <dbReference type="Google" id="ProtNLM"/>
    </source>
</evidence>
<accession>A0A368YPG6</accession>
<dbReference type="AlphaFoldDB" id="A0A368YPG6"/>
<reference evidence="2 3" key="1">
    <citation type="submission" date="2018-07" db="EMBL/GenBank/DDBJ databases">
        <title>Genomic Encyclopedia of Type Strains, Phase III (KMG-III): the genomes of soil and plant-associated and newly described type strains.</title>
        <authorList>
            <person name="Whitman W."/>
        </authorList>
    </citation>
    <scope>NUCLEOTIDE SEQUENCE [LARGE SCALE GENOMIC DNA]</scope>
    <source>
        <strain evidence="2 3">31-25a</strain>
    </source>
</reference>